<comment type="caution">
    <text evidence="5">The sequence shown here is derived from an EMBL/GenBank/DDBJ whole genome shotgun (WGS) entry which is preliminary data.</text>
</comment>
<accession>A0ABN2YZA4</accession>
<evidence type="ECO:0000259" key="4">
    <source>
        <dbReference type="PROSITE" id="PS50893"/>
    </source>
</evidence>
<feature type="compositionally biased region" description="Pro residues" evidence="3">
    <location>
        <begin position="281"/>
        <end position="290"/>
    </location>
</feature>
<dbReference type="PANTHER" id="PTHR24220">
    <property type="entry name" value="IMPORT ATP-BINDING PROTEIN"/>
    <property type="match status" value="1"/>
</dbReference>
<proteinExistence type="predicted"/>
<dbReference type="PROSITE" id="PS50893">
    <property type="entry name" value="ABC_TRANSPORTER_2"/>
    <property type="match status" value="1"/>
</dbReference>
<keyword evidence="1" id="KW-0547">Nucleotide-binding</keyword>
<feature type="domain" description="ABC transporter" evidence="4">
    <location>
        <begin position="1"/>
        <end position="240"/>
    </location>
</feature>
<dbReference type="InterPro" id="IPR003439">
    <property type="entry name" value="ABC_transporter-like_ATP-bd"/>
</dbReference>
<feature type="region of interest" description="Disordered" evidence="3">
    <location>
        <begin position="245"/>
        <end position="299"/>
    </location>
</feature>
<keyword evidence="6" id="KW-1185">Reference proteome</keyword>
<name>A0ABN2YZA4_9ACTN</name>
<evidence type="ECO:0000256" key="2">
    <source>
        <dbReference type="ARBA" id="ARBA00022840"/>
    </source>
</evidence>
<dbReference type="SUPFAM" id="SSF52540">
    <property type="entry name" value="P-loop containing nucleoside triphosphate hydrolases"/>
    <property type="match status" value="1"/>
</dbReference>
<gene>
    <name evidence="5" type="ORF">GCM10009843_40700</name>
</gene>
<protein>
    <recommendedName>
        <fullName evidence="4">ABC transporter domain-containing protein</fullName>
    </recommendedName>
</protein>
<dbReference type="InterPro" id="IPR027417">
    <property type="entry name" value="P-loop_NTPase"/>
</dbReference>
<dbReference type="SMART" id="SM00382">
    <property type="entry name" value="AAA"/>
    <property type="match status" value="1"/>
</dbReference>
<reference evidence="5 6" key="1">
    <citation type="journal article" date="2019" name="Int. J. Syst. Evol. Microbiol.">
        <title>The Global Catalogue of Microorganisms (GCM) 10K type strain sequencing project: providing services to taxonomists for standard genome sequencing and annotation.</title>
        <authorList>
            <consortium name="The Broad Institute Genomics Platform"/>
            <consortium name="The Broad Institute Genome Sequencing Center for Infectious Disease"/>
            <person name="Wu L."/>
            <person name="Ma J."/>
        </authorList>
    </citation>
    <scope>NUCLEOTIDE SEQUENCE [LARGE SCALE GENOMIC DNA]</scope>
    <source>
        <strain evidence="5 6">JCM 16021</strain>
    </source>
</reference>
<dbReference type="InterPro" id="IPR003593">
    <property type="entry name" value="AAA+_ATPase"/>
</dbReference>
<evidence type="ECO:0000313" key="5">
    <source>
        <dbReference type="EMBL" id="GAA2134347.1"/>
    </source>
</evidence>
<organism evidence="5 6">
    <name type="scientific">Nocardioides bigeumensis</name>
    <dbReference type="NCBI Taxonomy" id="433657"/>
    <lineage>
        <taxon>Bacteria</taxon>
        <taxon>Bacillati</taxon>
        <taxon>Actinomycetota</taxon>
        <taxon>Actinomycetes</taxon>
        <taxon>Propionibacteriales</taxon>
        <taxon>Nocardioidaceae</taxon>
        <taxon>Nocardioides</taxon>
    </lineage>
</organism>
<dbReference type="RefSeq" id="WP_344305698.1">
    <property type="nucleotide sequence ID" value="NZ_BAAAQQ010000014.1"/>
</dbReference>
<evidence type="ECO:0000256" key="1">
    <source>
        <dbReference type="ARBA" id="ARBA00022741"/>
    </source>
</evidence>
<feature type="compositionally biased region" description="Low complexity" evidence="3">
    <location>
        <begin position="245"/>
        <end position="266"/>
    </location>
</feature>
<feature type="region of interest" description="Disordered" evidence="3">
    <location>
        <begin position="56"/>
        <end position="77"/>
    </location>
</feature>
<dbReference type="Proteomes" id="UP001500575">
    <property type="component" value="Unassembled WGS sequence"/>
</dbReference>
<evidence type="ECO:0000313" key="6">
    <source>
        <dbReference type="Proteomes" id="UP001500575"/>
    </source>
</evidence>
<sequence length="299" mass="31048">MSDLEVRGVTYVVGRTLLDDVTLTFRGGEVCAVSGPSGSGKTTLLSIAGGLVEPTSGSTAYPAGPDARSKGTSMWQGTGDPRPEVAFVLQVYGLVPILSARENVSIALRARGVAPAEADELAEAALARFHIADLGDRQVEELSGGQMQRVACARGFVVGADILLADEPTSELDEGNRSLVLEELRAEAERGAVVVVATHDPAVVDACDRHYALDEGVLVEHVPPRTRRAQGSAAREPAPVAQAPAAAAVSAPAVGAPAVGAPAVGEPPRHRQEEPFETPRPSAPQEPPARSPFARPVDQ</sequence>
<dbReference type="InterPro" id="IPR015854">
    <property type="entry name" value="ABC_transpr_LolD-like"/>
</dbReference>
<dbReference type="Pfam" id="PF00005">
    <property type="entry name" value="ABC_tran"/>
    <property type="match status" value="1"/>
</dbReference>
<dbReference type="EMBL" id="BAAAQQ010000014">
    <property type="protein sequence ID" value="GAA2134347.1"/>
    <property type="molecule type" value="Genomic_DNA"/>
</dbReference>
<evidence type="ECO:0000256" key="3">
    <source>
        <dbReference type="SAM" id="MobiDB-lite"/>
    </source>
</evidence>
<dbReference type="Gene3D" id="3.40.50.300">
    <property type="entry name" value="P-loop containing nucleotide triphosphate hydrolases"/>
    <property type="match status" value="1"/>
</dbReference>
<keyword evidence="2" id="KW-0067">ATP-binding</keyword>